<organism evidence="6 7">
    <name type="scientific">Bosea caraganae</name>
    <dbReference type="NCBI Taxonomy" id="2763117"/>
    <lineage>
        <taxon>Bacteria</taxon>
        <taxon>Pseudomonadati</taxon>
        <taxon>Pseudomonadota</taxon>
        <taxon>Alphaproteobacteria</taxon>
        <taxon>Hyphomicrobiales</taxon>
        <taxon>Boseaceae</taxon>
        <taxon>Bosea</taxon>
    </lineage>
</organism>
<proteinExistence type="inferred from homology"/>
<dbReference type="InterPro" id="IPR006059">
    <property type="entry name" value="SBP"/>
</dbReference>
<feature type="signal peptide" evidence="5">
    <location>
        <begin position="1"/>
        <end position="23"/>
    </location>
</feature>
<comment type="caution">
    <text evidence="6">The sequence shown here is derived from an EMBL/GenBank/DDBJ whole genome shotgun (WGS) entry which is preliminary data.</text>
</comment>
<dbReference type="OrthoDB" id="9798191at2"/>
<dbReference type="SUPFAM" id="SSF53850">
    <property type="entry name" value="Periplasmic binding protein-like II"/>
    <property type="match status" value="1"/>
</dbReference>
<dbReference type="AlphaFoldDB" id="A0A370L3M5"/>
<dbReference type="PANTHER" id="PTHR43649:SF29">
    <property type="entry name" value="OSMOPROTECTIVE COMPOUNDS-BINDING PROTEIN GGTB"/>
    <property type="match status" value="1"/>
</dbReference>
<accession>A0A370L3M5</accession>
<comment type="subcellular location">
    <subcellularLocation>
        <location evidence="1">Periplasm</location>
    </subcellularLocation>
</comment>
<dbReference type="EMBL" id="QQTP01000011">
    <property type="protein sequence ID" value="RDJ22276.1"/>
    <property type="molecule type" value="Genomic_DNA"/>
</dbReference>
<evidence type="ECO:0000256" key="3">
    <source>
        <dbReference type="ARBA" id="ARBA00022448"/>
    </source>
</evidence>
<dbReference type="InterPro" id="IPR050490">
    <property type="entry name" value="Bact_solute-bd_prot1"/>
</dbReference>
<sequence length="423" mass="45024">MRRREFLIGSAAAVAAASGAAKAAPQPRITVSSQWAAGNDGKAMDALGKLFTDAGGAWKHNPVPGGTSGLMNKIRAEMIAKAAPAASQLKGPEIAAWSKTYPTVDLNGIVAGAGFEALMPKEIVDLHKPFGNWIAIPAQVFRTNTLFLSKKAMEKVGENTIPKTWDDFNSLASKMQAKGIATPLAAGGLAWDHGQKFEFALSGISIESYRAAIMRLEDDALKGCDVLDAFKQLRRLANFWDPGAAGQHYSVLMPRFMSGDMGIIMHGGMAEGVAKFSGFSPDDYLVGNTPQNSGPPAFDLNADSFIFWQQKDEDLQEGQKLLAKTVMSPAFGPAFSGITGSIPVRSDVDMKSAAFTDNQREAARAFSEAIKNKTVILSLGQNMAQTAQITSAMLDVLAEFVSDKGMTAEAGQKKLVSAVADNR</sequence>
<name>A0A370L3M5_9HYPH</name>
<gene>
    <name evidence="6" type="ORF">DWE98_20400</name>
</gene>
<reference evidence="7" key="1">
    <citation type="submission" date="2018-07" db="EMBL/GenBank/DDBJ databases">
        <authorList>
            <person name="Safronova V.I."/>
            <person name="Chirak E.R."/>
            <person name="Sazanova A.L."/>
        </authorList>
    </citation>
    <scope>NUCLEOTIDE SEQUENCE [LARGE SCALE GENOMIC DNA]</scope>
    <source>
        <strain evidence="7">RCAM04685</strain>
    </source>
</reference>
<evidence type="ECO:0000256" key="2">
    <source>
        <dbReference type="ARBA" id="ARBA00008520"/>
    </source>
</evidence>
<evidence type="ECO:0000256" key="5">
    <source>
        <dbReference type="SAM" id="SignalP"/>
    </source>
</evidence>
<dbReference type="PANTHER" id="PTHR43649">
    <property type="entry name" value="ARABINOSE-BINDING PROTEIN-RELATED"/>
    <property type="match status" value="1"/>
</dbReference>
<keyword evidence="4" id="KW-0574">Periplasm</keyword>
<dbReference type="GO" id="GO:0042597">
    <property type="term" value="C:periplasmic space"/>
    <property type="evidence" value="ECO:0007669"/>
    <property type="project" value="UniProtKB-SubCell"/>
</dbReference>
<evidence type="ECO:0000313" key="7">
    <source>
        <dbReference type="Proteomes" id="UP000255207"/>
    </source>
</evidence>
<protein>
    <submittedName>
        <fullName evidence="6">Carbohydrate ABC transporter substrate-binding protein</fullName>
    </submittedName>
</protein>
<evidence type="ECO:0000313" key="6">
    <source>
        <dbReference type="EMBL" id="RDJ22276.1"/>
    </source>
</evidence>
<evidence type="ECO:0000256" key="4">
    <source>
        <dbReference type="ARBA" id="ARBA00022764"/>
    </source>
</evidence>
<keyword evidence="5" id="KW-0732">Signal</keyword>
<dbReference type="Gene3D" id="3.40.190.10">
    <property type="entry name" value="Periplasmic binding protein-like II"/>
    <property type="match status" value="2"/>
</dbReference>
<dbReference type="Pfam" id="PF13416">
    <property type="entry name" value="SBP_bac_8"/>
    <property type="match status" value="1"/>
</dbReference>
<dbReference type="Proteomes" id="UP000255207">
    <property type="component" value="Unassembled WGS sequence"/>
</dbReference>
<keyword evidence="3" id="KW-0813">Transport</keyword>
<evidence type="ECO:0000256" key="1">
    <source>
        <dbReference type="ARBA" id="ARBA00004418"/>
    </source>
</evidence>
<comment type="similarity">
    <text evidence="2">Belongs to the bacterial solute-binding protein 1 family.</text>
</comment>
<keyword evidence="7" id="KW-1185">Reference proteome</keyword>
<feature type="chain" id="PRO_5030068336" evidence="5">
    <location>
        <begin position="24"/>
        <end position="423"/>
    </location>
</feature>